<dbReference type="CDD" id="cd05471">
    <property type="entry name" value="pepsin_like"/>
    <property type="match status" value="1"/>
</dbReference>
<dbReference type="Pfam" id="PF00026">
    <property type="entry name" value="Asp"/>
    <property type="match status" value="1"/>
</dbReference>
<keyword evidence="6" id="KW-1133">Transmembrane helix</keyword>
<dbReference type="GO" id="GO:0004190">
    <property type="term" value="F:aspartic-type endopeptidase activity"/>
    <property type="evidence" value="ECO:0007669"/>
    <property type="project" value="UniProtKB-KW"/>
</dbReference>
<sequence length="464" mass="52570">MKRILNEDHKNLHSNDYSILEKRNLLKNFLISNNSKTLLAFLGQIEIGTPAQVIKSVLFDTGSFQCWVRSSECKLDVCKEEGMTSFNSAESNTYKDSGQLSEPVVYVDQSKISGKLVSDSVGVGNLKIMDFPFIEATFLSDNTLDGLVGMGLRSKDYPLFMNNLSNLTSEVFSYWIDENNENAELIIGGMNKNHLIGNLTWIYVNPYKKHWAAPINNSINVKNENNEVAAIKLPSNYYAVFDTGTSVNYLSLHLAKELNSYFNATVYLNESEKGGSVIYQIKCDNLYNLPEVSLNFYTQIFGNDSKDITLTFKGSDYILSFGNLCISTFFGQDGIFKNGENGILIGNALLKKFVTVFDYKNYRIGFGVSNRKKNKCYKSNFVFNKKDEVLFEFDNMGNESFYVNFVNCQEDELVGVFDLVVKSNLYFTPENLSEDSQRKSAAIPRCSVSTLMIVFFFFTFMFVC</sequence>
<dbReference type="InterPro" id="IPR021109">
    <property type="entry name" value="Peptidase_aspartic_dom_sf"/>
</dbReference>
<dbReference type="PROSITE" id="PS00141">
    <property type="entry name" value="ASP_PROTEASE"/>
    <property type="match status" value="1"/>
</dbReference>
<keyword evidence="5 8" id="KW-0645">Protease</keyword>
<evidence type="ECO:0000256" key="5">
    <source>
        <dbReference type="RuleBase" id="RU000454"/>
    </source>
</evidence>
<keyword evidence="6" id="KW-0812">Transmembrane</keyword>
<keyword evidence="5" id="KW-0378">Hydrolase</keyword>
<evidence type="ECO:0000256" key="2">
    <source>
        <dbReference type="ARBA" id="ARBA00022750"/>
    </source>
</evidence>
<protein>
    <submittedName>
        <fullName evidence="8">Vacuolar protease A</fullName>
    </submittedName>
</protein>
<dbReference type="EMBL" id="JADGJW010000011">
    <property type="protein sequence ID" value="KAJ3227745.1"/>
    <property type="molecule type" value="Genomic_DNA"/>
</dbReference>
<dbReference type="PANTHER" id="PTHR47966">
    <property type="entry name" value="BETA-SITE APP-CLEAVING ENZYME, ISOFORM A-RELATED"/>
    <property type="match status" value="1"/>
</dbReference>
<feature type="active site" evidence="3">
    <location>
        <position position="242"/>
    </location>
</feature>
<keyword evidence="2 5" id="KW-0064">Aspartyl protease</keyword>
<evidence type="ECO:0000256" key="4">
    <source>
        <dbReference type="PIRSR" id="PIRSR601461-2"/>
    </source>
</evidence>
<dbReference type="Proteomes" id="UP001211065">
    <property type="component" value="Unassembled WGS sequence"/>
</dbReference>
<dbReference type="GO" id="GO:0006508">
    <property type="term" value="P:proteolysis"/>
    <property type="evidence" value="ECO:0007669"/>
    <property type="project" value="UniProtKB-KW"/>
</dbReference>
<keyword evidence="6" id="KW-0472">Membrane</keyword>
<dbReference type="InterPro" id="IPR033121">
    <property type="entry name" value="PEPTIDASE_A1"/>
</dbReference>
<comment type="caution">
    <text evidence="8">The sequence shown here is derived from an EMBL/GenBank/DDBJ whole genome shotgun (WGS) entry which is preliminary data.</text>
</comment>
<dbReference type="PANTHER" id="PTHR47966:SF51">
    <property type="entry name" value="BETA-SITE APP-CLEAVING ENZYME, ISOFORM A-RELATED"/>
    <property type="match status" value="1"/>
</dbReference>
<evidence type="ECO:0000313" key="9">
    <source>
        <dbReference type="Proteomes" id="UP001211065"/>
    </source>
</evidence>
<evidence type="ECO:0000313" key="8">
    <source>
        <dbReference type="EMBL" id="KAJ3227745.1"/>
    </source>
</evidence>
<evidence type="ECO:0000256" key="6">
    <source>
        <dbReference type="SAM" id="Phobius"/>
    </source>
</evidence>
<evidence type="ECO:0000256" key="3">
    <source>
        <dbReference type="PIRSR" id="PIRSR601461-1"/>
    </source>
</evidence>
<dbReference type="InterPro" id="IPR001461">
    <property type="entry name" value="Aspartic_peptidase_A1"/>
</dbReference>
<proteinExistence type="inferred from homology"/>
<keyword evidence="4" id="KW-1015">Disulfide bond</keyword>
<dbReference type="InterPro" id="IPR034164">
    <property type="entry name" value="Pepsin-like_dom"/>
</dbReference>
<dbReference type="InterPro" id="IPR001969">
    <property type="entry name" value="Aspartic_peptidase_AS"/>
</dbReference>
<feature type="disulfide bond" evidence="4">
    <location>
        <begin position="283"/>
        <end position="325"/>
    </location>
</feature>
<dbReference type="PROSITE" id="PS51767">
    <property type="entry name" value="PEPTIDASE_A1"/>
    <property type="match status" value="1"/>
</dbReference>
<organism evidence="8 9">
    <name type="scientific">Clydaea vesicula</name>
    <dbReference type="NCBI Taxonomy" id="447962"/>
    <lineage>
        <taxon>Eukaryota</taxon>
        <taxon>Fungi</taxon>
        <taxon>Fungi incertae sedis</taxon>
        <taxon>Chytridiomycota</taxon>
        <taxon>Chytridiomycota incertae sedis</taxon>
        <taxon>Chytridiomycetes</taxon>
        <taxon>Lobulomycetales</taxon>
        <taxon>Lobulomycetaceae</taxon>
        <taxon>Clydaea</taxon>
    </lineage>
</organism>
<comment type="similarity">
    <text evidence="1 5">Belongs to the peptidase A1 family.</text>
</comment>
<accession>A0AAD5Y3Y8</accession>
<evidence type="ECO:0000259" key="7">
    <source>
        <dbReference type="PROSITE" id="PS51767"/>
    </source>
</evidence>
<dbReference type="PRINTS" id="PR00792">
    <property type="entry name" value="PEPSIN"/>
</dbReference>
<feature type="transmembrane region" description="Helical" evidence="6">
    <location>
        <begin position="442"/>
        <end position="463"/>
    </location>
</feature>
<dbReference type="AlphaFoldDB" id="A0AAD5Y3Y8"/>
<reference evidence="8" key="1">
    <citation type="submission" date="2020-05" db="EMBL/GenBank/DDBJ databases">
        <title>Phylogenomic resolution of chytrid fungi.</title>
        <authorList>
            <person name="Stajich J.E."/>
            <person name="Amses K."/>
            <person name="Simmons R."/>
            <person name="Seto K."/>
            <person name="Myers J."/>
            <person name="Bonds A."/>
            <person name="Quandt C.A."/>
            <person name="Barry K."/>
            <person name="Liu P."/>
            <person name="Grigoriev I."/>
            <person name="Longcore J.E."/>
            <person name="James T.Y."/>
        </authorList>
    </citation>
    <scope>NUCLEOTIDE SEQUENCE</scope>
    <source>
        <strain evidence="8">JEL0476</strain>
    </source>
</reference>
<gene>
    <name evidence="8" type="primary">PEP2_1</name>
    <name evidence="8" type="ORF">HK099_000418</name>
</gene>
<feature type="domain" description="Peptidase A1" evidence="7">
    <location>
        <begin position="41"/>
        <end position="367"/>
    </location>
</feature>
<keyword evidence="9" id="KW-1185">Reference proteome</keyword>
<dbReference type="Gene3D" id="2.40.70.10">
    <property type="entry name" value="Acid Proteases"/>
    <property type="match status" value="2"/>
</dbReference>
<name>A0AAD5Y3Y8_9FUNG</name>
<evidence type="ECO:0000256" key="1">
    <source>
        <dbReference type="ARBA" id="ARBA00007447"/>
    </source>
</evidence>
<dbReference type="SUPFAM" id="SSF50630">
    <property type="entry name" value="Acid proteases"/>
    <property type="match status" value="1"/>
</dbReference>
<feature type="active site" evidence="3">
    <location>
        <position position="60"/>
    </location>
</feature>